<proteinExistence type="predicted"/>
<dbReference type="AlphaFoldDB" id="A0AAD5R573"/>
<dbReference type="EMBL" id="JAHQIW010006653">
    <property type="protein sequence ID" value="KAJ1369671.1"/>
    <property type="molecule type" value="Genomic_DNA"/>
</dbReference>
<organism evidence="2 3">
    <name type="scientific">Parelaphostrongylus tenuis</name>
    <name type="common">Meningeal worm</name>
    <dbReference type="NCBI Taxonomy" id="148309"/>
    <lineage>
        <taxon>Eukaryota</taxon>
        <taxon>Metazoa</taxon>
        <taxon>Ecdysozoa</taxon>
        <taxon>Nematoda</taxon>
        <taxon>Chromadorea</taxon>
        <taxon>Rhabditida</taxon>
        <taxon>Rhabditina</taxon>
        <taxon>Rhabditomorpha</taxon>
        <taxon>Strongyloidea</taxon>
        <taxon>Metastrongylidae</taxon>
        <taxon>Parelaphostrongylus</taxon>
    </lineage>
</organism>
<comment type="caution">
    <text evidence="2">The sequence shown here is derived from an EMBL/GenBank/DDBJ whole genome shotgun (WGS) entry which is preliminary data.</text>
</comment>
<evidence type="ECO:0000313" key="2">
    <source>
        <dbReference type="EMBL" id="KAJ1369671.1"/>
    </source>
</evidence>
<gene>
    <name evidence="2" type="ORF">KIN20_031184</name>
</gene>
<accession>A0AAD5R573</accession>
<dbReference type="Proteomes" id="UP001196413">
    <property type="component" value="Unassembled WGS sequence"/>
</dbReference>
<keyword evidence="3" id="KW-1185">Reference proteome</keyword>
<evidence type="ECO:0000313" key="3">
    <source>
        <dbReference type="Proteomes" id="UP001196413"/>
    </source>
</evidence>
<evidence type="ECO:0000256" key="1">
    <source>
        <dbReference type="SAM" id="MobiDB-lite"/>
    </source>
</evidence>
<name>A0AAD5R573_PARTN</name>
<sequence length="140" mass="16523">MSLRKVACGLHDLQDQLSKKVRVEETNRNEQQVEAPKPPFPQPFYRQQDPNEEVNRKFRKFADETLRTLTHYRTKRFQSNLTELQKRGMKEVRELIREGRIRLLVSDKGGESVVIPLQLDIAITNNHLEDASLYRSSYRN</sequence>
<feature type="region of interest" description="Disordered" evidence="1">
    <location>
        <begin position="24"/>
        <end position="48"/>
    </location>
</feature>
<reference evidence="2" key="1">
    <citation type="submission" date="2021-06" db="EMBL/GenBank/DDBJ databases">
        <title>Parelaphostrongylus tenuis whole genome reference sequence.</title>
        <authorList>
            <person name="Garwood T.J."/>
            <person name="Larsen P.A."/>
            <person name="Fountain-Jones N.M."/>
            <person name="Garbe J.R."/>
            <person name="Macchietto M.G."/>
            <person name="Kania S.A."/>
            <person name="Gerhold R.W."/>
            <person name="Richards J.E."/>
            <person name="Wolf T.M."/>
        </authorList>
    </citation>
    <scope>NUCLEOTIDE SEQUENCE</scope>
    <source>
        <strain evidence="2">MNPRO001-30</strain>
        <tissue evidence="2">Meninges</tissue>
    </source>
</reference>
<protein>
    <submittedName>
        <fullName evidence="2">Uncharacterized protein</fullName>
    </submittedName>
</protein>